<proteinExistence type="inferred from homology"/>
<keyword evidence="2" id="KW-0479">Metal-binding</keyword>
<comment type="caution">
    <text evidence="3">The sequence shown here is derived from an EMBL/GenBank/DDBJ whole genome shotgun (WGS) entry which is preliminary data.</text>
</comment>
<dbReference type="InterPro" id="IPR036396">
    <property type="entry name" value="Cyt_P450_sf"/>
</dbReference>
<keyword evidence="2" id="KW-0560">Oxidoreductase</keyword>
<keyword evidence="2" id="KW-0503">Monooxygenase</keyword>
<protein>
    <submittedName>
        <fullName evidence="3">Cytochrome P450</fullName>
    </submittedName>
</protein>
<sequence>MKLEGKVMTEVPEIDLTDPAVLADPFAAYAPVREKSPVVRLVAPGLGPFWAVTRHEEARAMLADPRMEIRGSSFMRPDVPEHCLRYMRTMSEMNGPEHSRLRRLVAPAFTPRRAAEFAPRIEEIVTRLLDELPQDEPVDLLARFARPLPMEVICELVGIPAAGRPAWREYGAAIAAGHGEKFAQAIPAIMEDAKSAIAGVRAEPRGDLLSDLARINEEDGDRLSDDELVTMVWLLVLAGQTPTNLIANAVAALLAHPAQLAALRADPGLMPRAVEELARWCTPQPMTVPRFPSEDVEIGGVRIPEGERVTASILSASRDERVFGDPGTLDITREPGPHLAFGHGPHFCVGASLARVQTGIALGALLRRFPRLELAGEAAYLPDPGTLRLASLPVTLHPAEPAERAG</sequence>
<dbReference type="PRINTS" id="PR00359">
    <property type="entry name" value="BP450"/>
</dbReference>
<evidence type="ECO:0000256" key="1">
    <source>
        <dbReference type="ARBA" id="ARBA00010617"/>
    </source>
</evidence>
<dbReference type="Pfam" id="PF00067">
    <property type="entry name" value="p450"/>
    <property type="match status" value="1"/>
</dbReference>
<evidence type="ECO:0000313" key="3">
    <source>
        <dbReference type="EMBL" id="GAA1686251.1"/>
    </source>
</evidence>
<keyword evidence="4" id="KW-1185">Reference proteome</keyword>
<gene>
    <name evidence="3" type="ORF">GCM10009733_098670</name>
</gene>
<dbReference type="EMBL" id="BAAAMU010000148">
    <property type="protein sequence ID" value="GAA1686251.1"/>
    <property type="molecule type" value="Genomic_DNA"/>
</dbReference>
<evidence type="ECO:0000256" key="2">
    <source>
        <dbReference type="RuleBase" id="RU000461"/>
    </source>
</evidence>
<name>A0ABP4TDD2_9ACTN</name>
<dbReference type="SUPFAM" id="SSF48264">
    <property type="entry name" value="Cytochrome P450"/>
    <property type="match status" value="1"/>
</dbReference>
<dbReference type="CDD" id="cd11029">
    <property type="entry name" value="CYP107-like"/>
    <property type="match status" value="1"/>
</dbReference>
<dbReference type="PROSITE" id="PS00086">
    <property type="entry name" value="CYTOCHROME_P450"/>
    <property type="match status" value="1"/>
</dbReference>
<dbReference type="Gene3D" id="1.10.630.10">
    <property type="entry name" value="Cytochrome P450"/>
    <property type="match status" value="1"/>
</dbReference>
<comment type="similarity">
    <text evidence="1 2">Belongs to the cytochrome P450 family.</text>
</comment>
<dbReference type="Proteomes" id="UP001500064">
    <property type="component" value="Unassembled WGS sequence"/>
</dbReference>
<dbReference type="PANTHER" id="PTHR46696">
    <property type="entry name" value="P450, PUTATIVE (EUROFUNG)-RELATED"/>
    <property type="match status" value="1"/>
</dbReference>
<keyword evidence="2" id="KW-0349">Heme</keyword>
<dbReference type="InterPro" id="IPR001128">
    <property type="entry name" value="Cyt_P450"/>
</dbReference>
<dbReference type="InterPro" id="IPR017972">
    <property type="entry name" value="Cyt_P450_CS"/>
</dbReference>
<reference evidence="4" key="1">
    <citation type="journal article" date="2019" name="Int. J. Syst. Evol. Microbiol.">
        <title>The Global Catalogue of Microorganisms (GCM) 10K type strain sequencing project: providing services to taxonomists for standard genome sequencing and annotation.</title>
        <authorList>
            <consortium name="The Broad Institute Genomics Platform"/>
            <consortium name="The Broad Institute Genome Sequencing Center for Infectious Disease"/>
            <person name="Wu L."/>
            <person name="Ma J."/>
        </authorList>
    </citation>
    <scope>NUCLEOTIDE SEQUENCE [LARGE SCALE GENOMIC DNA]</scope>
    <source>
        <strain evidence="4">JCM 13929</strain>
    </source>
</reference>
<evidence type="ECO:0000313" key="4">
    <source>
        <dbReference type="Proteomes" id="UP001500064"/>
    </source>
</evidence>
<keyword evidence="2" id="KW-0408">Iron</keyword>
<dbReference type="InterPro" id="IPR002397">
    <property type="entry name" value="Cyt_P450_B"/>
</dbReference>
<dbReference type="PANTHER" id="PTHR46696:SF4">
    <property type="entry name" value="BIOTIN BIOSYNTHESIS CYTOCHROME P450"/>
    <property type="match status" value="1"/>
</dbReference>
<accession>A0ABP4TDD2</accession>
<organism evidence="3 4">
    <name type="scientific">Nonomuraea maheshkhaliensis</name>
    <dbReference type="NCBI Taxonomy" id="419590"/>
    <lineage>
        <taxon>Bacteria</taxon>
        <taxon>Bacillati</taxon>
        <taxon>Actinomycetota</taxon>
        <taxon>Actinomycetes</taxon>
        <taxon>Streptosporangiales</taxon>
        <taxon>Streptosporangiaceae</taxon>
        <taxon>Nonomuraea</taxon>
    </lineage>
</organism>